<keyword evidence="9" id="KW-1185">Reference proteome</keyword>
<dbReference type="SUPFAM" id="SSF46626">
    <property type="entry name" value="Cytochrome c"/>
    <property type="match status" value="3"/>
</dbReference>
<keyword evidence="3 6" id="KW-0479">Metal-binding</keyword>
<dbReference type="PANTHER" id="PTHR33751:SF9">
    <property type="entry name" value="CYTOCHROME C4"/>
    <property type="match status" value="1"/>
</dbReference>
<sequence>MKRLRPWIIGAALGALGLAMLPLSGLMPHDATGRGGVAGWYQGLAVRQSVTLRSLSVMPPDLSDPAMAARAAGHYELVCAACHGSPAAPAQRIAQDLWPEPPALTRGHWRPPARLFQVVKHGIRHSAMPGWPAQSRDDEVWDMVAFLRLMPGLSPEDYRRMAGTARCTDCHGQSGEGRDGIPRLDIQTPEYLAAALRAYRDGSRQSGAMIAVARGLSDQDIDRLAHEFGRETGIAPRPVDAAGEIATRGLTARDIPACLSCHGATARRDYPRLMGQDPGYLRRQLELFVTLQEDRGGPHADTMAKAARWLQPDHIAALAAWLGRD</sequence>
<feature type="domain" description="Cytochrome c" evidence="7">
    <location>
        <begin position="244"/>
        <end position="325"/>
    </location>
</feature>
<dbReference type="RefSeq" id="WP_124088556.1">
    <property type="nucleotide sequence ID" value="NZ_UXAW01000118.1"/>
</dbReference>
<keyword evidence="4" id="KW-0249">Electron transport</keyword>
<dbReference type="GO" id="GO:0009055">
    <property type="term" value="F:electron transfer activity"/>
    <property type="evidence" value="ECO:0007669"/>
    <property type="project" value="InterPro"/>
</dbReference>
<dbReference type="Proteomes" id="UP000277498">
    <property type="component" value="Unassembled WGS sequence"/>
</dbReference>
<dbReference type="OrthoDB" id="9773456at2"/>
<dbReference type="Gene3D" id="1.10.760.10">
    <property type="entry name" value="Cytochrome c-like domain"/>
    <property type="match status" value="3"/>
</dbReference>
<evidence type="ECO:0000259" key="7">
    <source>
        <dbReference type="PROSITE" id="PS51007"/>
    </source>
</evidence>
<gene>
    <name evidence="8" type="primary">cyc1</name>
    <name evidence="8" type="ORF">XINFAN_03880</name>
</gene>
<dbReference type="InterPro" id="IPR050597">
    <property type="entry name" value="Cytochrome_c_Oxidase_Subunit"/>
</dbReference>
<dbReference type="GO" id="GO:0046872">
    <property type="term" value="F:metal ion binding"/>
    <property type="evidence" value="ECO:0007669"/>
    <property type="project" value="UniProtKB-KW"/>
</dbReference>
<evidence type="ECO:0000256" key="3">
    <source>
        <dbReference type="ARBA" id="ARBA00022723"/>
    </source>
</evidence>
<evidence type="ECO:0000256" key="6">
    <source>
        <dbReference type="PROSITE-ProRule" id="PRU00433"/>
    </source>
</evidence>
<dbReference type="EMBL" id="UXAW01000118">
    <property type="protein sequence ID" value="VDC33488.1"/>
    <property type="molecule type" value="Genomic_DNA"/>
</dbReference>
<dbReference type="InterPro" id="IPR009056">
    <property type="entry name" value="Cyt_c-like_dom"/>
</dbReference>
<dbReference type="AlphaFoldDB" id="A0A3P5XFG1"/>
<evidence type="ECO:0000313" key="8">
    <source>
        <dbReference type="EMBL" id="VDC33488.1"/>
    </source>
</evidence>
<name>A0A3P5XFG1_9RHOB</name>
<accession>A0A3P5XFG1</accession>
<feature type="domain" description="Cytochrome c" evidence="7">
    <location>
        <begin position="66"/>
        <end position="151"/>
    </location>
</feature>
<dbReference type="Pfam" id="PF13442">
    <property type="entry name" value="Cytochrome_CBB3"/>
    <property type="match status" value="1"/>
</dbReference>
<evidence type="ECO:0000313" key="9">
    <source>
        <dbReference type="Proteomes" id="UP000277498"/>
    </source>
</evidence>
<dbReference type="PANTHER" id="PTHR33751">
    <property type="entry name" value="CBB3-TYPE CYTOCHROME C OXIDASE SUBUNIT FIXP"/>
    <property type="match status" value="1"/>
</dbReference>
<dbReference type="GO" id="GO:0020037">
    <property type="term" value="F:heme binding"/>
    <property type="evidence" value="ECO:0007669"/>
    <property type="project" value="InterPro"/>
</dbReference>
<dbReference type="PROSITE" id="PS51007">
    <property type="entry name" value="CYTC"/>
    <property type="match status" value="2"/>
</dbReference>
<evidence type="ECO:0000256" key="2">
    <source>
        <dbReference type="ARBA" id="ARBA00022617"/>
    </source>
</evidence>
<protein>
    <submittedName>
        <fullName evidence="8">Cytochrome c-552</fullName>
    </submittedName>
</protein>
<dbReference type="InterPro" id="IPR036909">
    <property type="entry name" value="Cyt_c-like_dom_sf"/>
</dbReference>
<reference evidence="8 9" key="1">
    <citation type="submission" date="2018-11" db="EMBL/GenBank/DDBJ databases">
        <authorList>
            <person name="Criscuolo A."/>
        </authorList>
    </citation>
    <scope>NUCLEOTIDE SEQUENCE [LARGE SCALE GENOMIC DNA]</scope>
    <source>
        <strain evidence="8">ACIP111625</strain>
    </source>
</reference>
<keyword evidence="2 6" id="KW-0349">Heme</keyword>
<proteinExistence type="predicted"/>
<evidence type="ECO:0000256" key="4">
    <source>
        <dbReference type="ARBA" id="ARBA00022982"/>
    </source>
</evidence>
<organism evidence="8 9">
    <name type="scientific">Pseudogemmobacter humi</name>
    <dbReference type="NCBI Taxonomy" id="2483812"/>
    <lineage>
        <taxon>Bacteria</taxon>
        <taxon>Pseudomonadati</taxon>
        <taxon>Pseudomonadota</taxon>
        <taxon>Alphaproteobacteria</taxon>
        <taxon>Rhodobacterales</taxon>
        <taxon>Paracoccaceae</taxon>
        <taxon>Pseudogemmobacter</taxon>
    </lineage>
</organism>
<evidence type="ECO:0000256" key="5">
    <source>
        <dbReference type="ARBA" id="ARBA00023004"/>
    </source>
</evidence>
<keyword evidence="1" id="KW-0813">Transport</keyword>
<keyword evidence="5 6" id="KW-0408">Iron</keyword>
<evidence type="ECO:0000256" key="1">
    <source>
        <dbReference type="ARBA" id="ARBA00022448"/>
    </source>
</evidence>